<proteinExistence type="predicted"/>
<feature type="non-terminal residue" evidence="1">
    <location>
        <position position="1"/>
    </location>
</feature>
<accession>A0ACB8WRD3</accession>
<protein>
    <submittedName>
        <fullName evidence="1">Uncharacterized protein</fullName>
    </submittedName>
</protein>
<dbReference type="Proteomes" id="UP000831701">
    <property type="component" value="Chromosome 7"/>
</dbReference>
<organism evidence="1 2">
    <name type="scientific">Scortum barcoo</name>
    <name type="common">barcoo grunter</name>
    <dbReference type="NCBI Taxonomy" id="214431"/>
    <lineage>
        <taxon>Eukaryota</taxon>
        <taxon>Metazoa</taxon>
        <taxon>Chordata</taxon>
        <taxon>Craniata</taxon>
        <taxon>Vertebrata</taxon>
        <taxon>Euteleostomi</taxon>
        <taxon>Actinopterygii</taxon>
        <taxon>Neopterygii</taxon>
        <taxon>Teleostei</taxon>
        <taxon>Neoteleostei</taxon>
        <taxon>Acanthomorphata</taxon>
        <taxon>Eupercaria</taxon>
        <taxon>Centrarchiformes</taxon>
        <taxon>Terapontoidei</taxon>
        <taxon>Terapontidae</taxon>
        <taxon>Scortum</taxon>
    </lineage>
</organism>
<evidence type="ECO:0000313" key="2">
    <source>
        <dbReference type="Proteomes" id="UP000831701"/>
    </source>
</evidence>
<dbReference type="EMBL" id="CM041537">
    <property type="protein sequence ID" value="KAI3370354.1"/>
    <property type="molecule type" value="Genomic_DNA"/>
</dbReference>
<reference evidence="1" key="1">
    <citation type="submission" date="2022-04" db="EMBL/GenBank/DDBJ databases">
        <title>Jade perch genome.</title>
        <authorList>
            <person name="Chao B."/>
        </authorList>
    </citation>
    <scope>NUCLEOTIDE SEQUENCE</scope>
    <source>
        <strain evidence="1">CB-2022</strain>
    </source>
</reference>
<gene>
    <name evidence="1" type="ORF">L3Q82_025133</name>
</gene>
<sequence>AGGCAGMCVDLTLFPLDTIKTRLQSQQGFYKAGGFRGIYAGVPSAAVGSFPNAAAFFVTYDCTKSLLSAGGALAAPHVAPVTHMLAASLGEIVACLIRVPTEVVKQRTQASPSSTTYHMLLATLREEGVRGLYRGYGSTVLREIPFSLVQFPLWEYLKTLWSLRQGHTLYSWQAAVCGAFAGAVAAAFVTTPLDVAKTRIMLAKAGTTTASGNIPLVVLYDVWKSRGLTGLFAGSVPRVTFIRVTFISVGGFIFLGAYEKIRRTLL</sequence>
<keyword evidence="2" id="KW-1185">Reference proteome</keyword>
<comment type="caution">
    <text evidence="1">The sequence shown here is derived from an EMBL/GenBank/DDBJ whole genome shotgun (WGS) entry which is preliminary data.</text>
</comment>
<evidence type="ECO:0000313" key="1">
    <source>
        <dbReference type="EMBL" id="KAI3370354.1"/>
    </source>
</evidence>
<name>A0ACB8WRD3_9TELE</name>